<dbReference type="AlphaFoldDB" id="A0A0E9REM2"/>
<evidence type="ECO:0000313" key="1">
    <source>
        <dbReference type="EMBL" id="JAH26925.1"/>
    </source>
</evidence>
<sequence>MLCIFKPVSFCVLNGGYPSVTGLSSPTQHASQHCLFLF</sequence>
<proteinExistence type="predicted"/>
<reference evidence="1" key="2">
    <citation type="journal article" date="2015" name="Fish Shellfish Immunol.">
        <title>Early steps in the European eel (Anguilla anguilla)-Vibrio vulnificus interaction in the gills: Role of the RtxA13 toxin.</title>
        <authorList>
            <person name="Callol A."/>
            <person name="Pajuelo D."/>
            <person name="Ebbesson L."/>
            <person name="Teles M."/>
            <person name="MacKenzie S."/>
            <person name="Amaro C."/>
        </authorList>
    </citation>
    <scope>NUCLEOTIDE SEQUENCE</scope>
</reference>
<name>A0A0E9REM2_ANGAN</name>
<accession>A0A0E9REM2</accession>
<reference evidence="1" key="1">
    <citation type="submission" date="2014-11" db="EMBL/GenBank/DDBJ databases">
        <authorList>
            <person name="Amaro Gonzalez C."/>
        </authorList>
    </citation>
    <scope>NUCLEOTIDE SEQUENCE</scope>
</reference>
<organism evidence="1">
    <name type="scientific">Anguilla anguilla</name>
    <name type="common">European freshwater eel</name>
    <name type="synonym">Muraena anguilla</name>
    <dbReference type="NCBI Taxonomy" id="7936"/>
    <lineage>
        <taxon>Eukaryota</taxon>
        <taxon>Metazoa</taxon>
        <taxon>Chordata</taxon>
        <taxon>Craniata</taxon>
        <taxon>Vertebrata</taxon>
        <taxon>Euteleostomi</taxon>
        <taxon>Actinopterygii</taxon>
        <taxon>Neopterygii</taxon>
        <taxon>Teleostei</taxon>
        <taxon>Anguilliformes</taxon>
        <taxon>Anguillidae</taxon>
        <taxon>Anguilla</taxon>
    </lineage>
</organism>
<dbReference type="EMBL" id="GBXM01081652">
    <property type="protein sequence ID" value="JAH26925.1"/>
    <property type="molecule type" value="Transcribed_RNA"/>
</dbReference>
<protein>
    <submittedName>
        <fullName evidence="1">Uncharacterized protein</fullName>
    </submittedName>
</protein>